<dbReference type="SUPFAM" id="SSF53955">
    <property type="entry name" value="Lysozyme-like"/>
    <property type="match status" value="1"/>
</dbReference>
<keyword evidence="1" id="KW-0378">Hydrolase</keyword>
<dbReference type="InterPro" id="IPR023099">
    <property type="entry name" value="Glyco_hydro_46_N"/>
</dbReference>
<evidence type="ECO:0000256" key="3">
    <source>
        <dbReference type="SAM" id="SignalP"/>
    </source>
</evidence>
<feature type="signal peptide" evidence="3">
    <location>
        <begin position="1"/>
        <end position="22"/>
    </location>
</feature>
<dbReference type="EC" id="3.2.1.132" evidence="1"/>
<evidence type="ECO:0000256" key="2">
    <source>
        <dbReference type="SAM" id="MobiDB-lite"/>
    </source>
</evidence>
<dbReference type="EMBL" id="JBHSIV010000005">
    <property type="protein sequence ID" value="MFC5061946.1"/>
    <property type="molecule type" value="Genomic_DNA"/>
</dbReference>
<feature type="region of interest" description="Disordered" evidence="2">
    <location>
        <begin position="43"/>
        <end position="64"/>
    </location>
</feature>
<keyword evidence="3" id="KW-0732">Signal</keyword>
<gene>
    <name evidence="4" type="ORF">ACFPBZ_06995</name>
</gene>
<sequence length="299" mass="31531">MTRTHRVSVAAAIFAVVLLSSACGSTEAPAVAPLSVAPLAPASAPPAAPSPVVEATPSEPASLRDPAKKDLAMALVSSAENSTLNWRGQYGYLEDIGDGRGYTGGLIGFTSGTGDMLTLVKNLTATAPKNPLAPFLPALRAVNGSDSHDGLGEAFEDAWRQTATDPRFAATFVAAQDRLRDKAYFDPAVDAAVTDGLPLLGQFVYYDAAVVHGPGTDSESFGGIRSAAMKQAKTPAQGGSLTRYLDAFWKARIAVMRSEPAHQDVSRITDLQQKFAREGNYSLRTPLTWSVYGDPYSIP</sequence>
<dbReference type="Gene3D" id="3.30.386.10">
    <property type="entry name" value="Chitosanase, subunit A, domain 2"/>
    <property type="match status" value="1"/>
</dbReference>
<name>A0ABV9YN11_9PSEU</name>
<comment type="catalytic activity">
    <reaction evidence="1">
        <text>Endohydrolysis of beta-(1-&gt;4)-linkages between D-glucosamine residues in a partly acetylated chitosan.</text>
        <dbReference type="EC" id="3.2.1.132"/>
    </reaction>
</comment>
<comment type="similarity">
    <text evidence="1">Belongs to the glycosyl hydrolase 46 family.</text>
</comment>
<dbReference type="PROSITE" id="PS60000">
    <property type="entry name" value="CHITOSANASE_46_80"/>
    <property type="match status" value="1"/>
</dbReference>
<comment type="caution">
    <text evidence="4">The sequence shown here is derived from an EMBL/GenBank/DDBJ whole genome shotgun (WGS) entry which is preliminary data.</text>
</comment>
<dbReference type="Pfam" id="PF01374">
    <property type="entry name" value="Glyco_hydro_46"/>
    <property type="match status" value="1"/>
</dbReference>
<comment type="subcellular location">
    <subcellularLocation>
        <location evidence="1">Secreted</location>
    </subcellularLocation>
</comment>
<proteinExistence type="inferred from homology"/>
<comment type="function">
    <text evidence="1">Aids in the defense against invading fungal pathogens by degrading their cell wall chitosan.</text>
</comment>
<evidence type="ECO:0000313" key="5">
    <source>
        <dbReference type="Proteomes" id="UP001595947"/>
    </source>
</evidence>
<keyword evidence="1" id="KW-0326">Glycosidase</keyword>
<accession>A0ABV9YN11</accession>
<dbReference type="PROSITE" id="PS51257">
    <property type="entry name" value="PROKAR_LIPOPROTEIN"/>
    <property type="match status" value="1"/>
</dbReference>
<evidence type="ECO:0000313" key="4">
    <source>
        <dbReference type="EMBL" id="MFC5061946.1"/>
    </source>
</evidence>
<reference evidence="5" key="1">
    <citation type="journal article" date="2019" name="Int. J. Syst. Evol. Microbiol.">
        <title>The Global Catalogue of Microorganisms (GCM) 10K type strain sequencing project: providing services to taxonomists for standard genome sequencing and annotation.</title>
        <authorList>
            <consortium name="The Broad Institute Genomics Platform"/>
            <consortium name="The Broad Institute Genome Sequencing Center for Infectious Disease"/>
            <person name="Wu L."/>
            <person name="Ma J."/>
        </authorList>
    </citation>
    <scope>NUCLEOTIDE SEQUENCE [LARGE SCALE GENOMIC DNA]</scope>
    <source>
        <strain evidence="5">CGMCC 4.7093</strain>
    </source>
</reference>
<feature type="chain" id="PRO_5047146445" description="Chitosanase" evidence="3">
    <location>
        <begin position="23"/>
        <end position="299"/>
    </location>
</feature>
<protein>
    <recommendedName>
        <fullName evidence="1">Chitosanase</fullName>
        <ecNumber evidence="1">3.2.1.132</ecNumber>
    </recommendedName>
</protein>
<keyword evidence="1" id="KW-0964">Secreted</keyword>
<dbReference type="RefSeq" id="WP_378035298.1">
    <property type="nucleotide sequence ID" value="NZ_JBHSIV010000005.1"/>
</dbReference>
<dbReference type="InterPro" id="IPR023346">
    <property type="entry name" value="Lysozyme-like_dom_sf"/>
</dbReference>
<dbReference type="Gene3D" id="1.20.141.10">
    <property type="entry name" value="Chitosanase, subunit A, domain 1"/>
    <property type="match status" value="1"/>
</dbReference>
<organism evidence="4 5">
    <name type="scientific">Actinomycetospora atypica</name>
    <dbReference type="NCBI Taxonomy" id="1290095"/>
    <lineage>
        <taxon>Bacteria</taxon>
        <taxon>Bacillati</taxon>
        <taxon>Actinomycetota</taxon>
        <taxon>Actinomycetes</taxon>
        <taxon>Pseudonocardiales</taxon>
        <taxon>Pseudonocardiaceae</taxon>
        <taxon>Actinomycetospora</taxon>
    </lineage>
</organism>
<evidence type="ECO:0000256" key="1">
    <source>
        <dbReference type="PIRNR" id="PIRNR036551"/>
    </source>
</evidence>
<dbReference type="PIRSF" id="PIRSF036551">
    <property type="entry name" value="Chitosanase"/>
    <property type="match status" value="1"/>
</dbReference>
<dbReference type="CDD" id="cd00978">
    <property type="entry name" value="chitosanase_GH46"/>
    <property type="match status" value="1"/>
</dbReference>
<dbReference type="InterPro" id="IPR000400">
    <property type="entry name" value="Glyco_hydro_46"/>
</dbReference>
<keyword evidence="5" id="KW-1185">Reference proteome</keyword>
<dbReference type="Proteomes" id="UP001595947">
    <property type="component" value="Unassembled WGS sequence"/>
</dbReference>